<sequence length="362" mass="40795">MRRNIIKMGIVALVAFGVFKLASFSINELVIETKNKQKTLADLLIQKEVAKQLDIVQKQIDEEVQKENLVIEEEKIEMKPPLPEKPKKALKKEVVSETSKKEEQLKQEEKLAEEVQKEQTVAVLATIGKDDLGKQDPRIVAVRQSITEGITLTKEQIAGVTAYLIDNYFLDGYIYSEQETDALRKERKILANDMETYVIKSLDPLVNSFMNFKDFKKGAVTDSAQQMNALKVEFNEKYADVKSKGPEFEAIYNHINTYFDTANVALNKMEEIVAPMDASNPSYNPVLALPVFIQQMTKEVLPAVKDVINQGIDLKEKTNVIFLEGVEGRRLLSREEVVELIMSTGMNVEGDIGFSLSSGVNK</sequence>
<name>A0AC61DCQ4_9FIRM</name>
<dbReference type="EMBL" id="PEDL01000007">
    <property type="protein sequence ID" value="PHV70803.1"/>
    <property type="molecule type" value="Genomic_DNA"/>
</dbReference>
<keyword evidence="2" id="KW-1185">Reference proteome</keyword>
<gene>
    <name evidence="1" type="ORF">CS063_08525</name>
</gene>
<comment type="caution">
    <text evidence="1">The sequence shown here is derived from an EMBL/GenBank/DDBJ whole genome shotgun (WGS) entry which is preliminary data.</text>
</comment>
<proteinExistence type="predicted"/>
<protein>
    <submittedName>
        <fullName evidence="1">Uncharacterized protein</fullName>
    </submittedName>
</protein>
<organism evidence="1 2">
    <name type="scientific">Sporanaerobium hydrogeniformans</name>
    <dbReference type="NCBI Taxonomy" id="3072179"/>
    <lineage>
        <taxon>Bacteria</taxon>
        <taxon>Bacillati</taxon>
        <taxon>Bacillota</taxon>
        <taxon>Clostridia</taxon>
        <taxon>Lachnospirales</taxon>
        <taxon>Lachnospiraceae</taxon>
        <taxon>Sporanaerobium</taxon>
    </lineage>
</organism>
<dbReference type="Proteomes" id="UP000224460">
    <property type="component" value="Unassembled WGS sequence"/>
</dbReference>
<reference evidence="1" key="1">
    <citation type="submission" date="2017-10" db="EMBL/GenBank/DDBJ databases">
        <title>Genome sequence of cellulolytic Lachnospiraceae bacterium XHS1971 isolated from hotspring sediment.</title>
        <authorList>
            <person name="Vasudevan G."/>
            <person name="Joshi A.J."/>
            <person name="Hivarkar S."/>
            <person name="Lanjekar V.B."/>
            <person name="Dhakephalkar P.K."/>
            <person name="Dagar S."/>
        </authorList>
    </citation>
    <scope>NUCLEOTIDE SEQUENCE</scope>
    <source>
        <strain evidence="1">XHS1971</strain>
    </source>
</reference>
<evidence type="ECO:0000313" key="2">
    <source>
        <dbReference type="Proteomes" id="UP000224460"/>
    </source>
</evidence>
<accession>A0AC61DCQ4</accession>
<evidence type="ECO:0000313" key="1">
    <source>
        <dbReference type="EMBL" id="PHV70803.1"/>
    </source>
</evidence>